<feature type="compositionally biased region" description="Basic residues" evidence="1">
    <location>
        <begin position="185"/>
        <end position="196"/>
    </location>
</feature>
<sequence>MEETTDNIDKKPEEELWVDLRPAAAIAQIFTFIALVIYIYNILSQCMCLTFTQQFFRQLAYIFQTIRMFLLMAALLPCLLHGQVRSVDPKLTGLHFAGSVLLVLLGNILVAIGIRKFIECNRDSLLCLWSLAPCSRRSCCTSPNYCRLCCGSDPNLCCTRTTCNLSCSGSRSCCEPSPVCCPKARPSRPRKNRKNREKSCPDFSNSEQSKPRCKKSGCSCWSLCR</sequence>
<dbReference type="OrthoDB" id="6068328at2759"/>
<organism evidence="3 4">
    <name type="scientific">Elysia chlorotica</name>
    <name type="common">Eastern emerald elysia</name>
    <name type="synonym">Sea slug</name>
    <dbReference type="NCBI Taxonomy" id="188477"/>
    <lineage>
        <taxon>Eukaryota</taxon>
        <taxon>Metazoa</taxon>
        <taxon>Spiralia</taxon>
        <taxon>Lophotrochozoa</taxon>
        <taxon>Mollusca</taxon>
        <taxon>Gastropoda</taxon>
        <taxon>Heterobranchia</taxon>
        <taxon>Euthyneura</taxon>
        <taxon>Panpulmonata</taxon>
        <taxon>Sacoglossa</taxon>
        <taxon>Placobranchoidea</taxon>
        <taxon>Plakobranchidae</taxon>
        <taxon>Elysia</taxon>
    </lineage>
</organism>
<keyword evidence="4" id="KW-1185">Reference proteome</keyword>
<dbReference type="EMBL" id="RQTK01000344">
    <property type="protein sequence ID" value="RUS81317.1"/>
    <property type="molecule type" value="Genomic_DNA"/>
</dbReference>
<proteinExistence type="predicted"/>
<dbReference type="Proteomes" id="UP000271974">
    <property type="component" value="Unassembled WGS sequence"/>
</dbReference>
<protein>
    <submittedName>
        <fullName evidence="3">Uncharacterized protein</fullName>
    </submittedName>
</protein>
<evidence type="ECO:0000313" key="3">
    <source>
        <dbReference type="EMBL" id="RUS81317.1"/>
    </source>
</evidence>
<keyword evidence="2" id="KW-0472">Membrane</keyword>
<keyword evidence="2" id="KW-1133">Transmembrane helix</keyword>
<evidence type="ECO:0000256" key="1">
    <source>
        <dbReference type="SAM" id="MobiDB-lite"/>
    </source>
</evidence>
<gene>
    <name evidence="3" type="ORF">EGW08_010924</name>
</gene>
<evidence type="ECO:0000313" key="4">
    <source>
        <dbReference type="Proteomes" id="UP000271974"/>
    </source>
</evidence>
<keyword evidence="2" id="KW-0812">Transmembrane</keyword>
<feature type="transmembrane region" description="Helical" evidence="2">
    <location>
        <begin position="61"/>
        <end position="82"/>
    </location>
</feature>
<reference evidence="3 4" key="1">
    <citation type="submission" date="2019-01" db="EMBL/GenBank/DDBJ databases">
        <title>A draft genome assembly of the solar-powered sea slug Elysia chlorotica.</title>
        <authorList>
            <person name="Cai H."/>
            <person name="Li Q."/>
            <person name="Fang X."/>
            <person name="Li J."/>
            <person name="Curtis N.E."/>
            <person name="Altenburger A."/>
            <person name="Shibata T."/>
            <person name="Feng M."/>
            <person name="Maeda T."/>
            <person name="Schwartz J.A."/>
            <person name="Shigenobu S."/>
            <person name="Lundholm N."/>
            <person name="Nishiyama T."/>
            <person name="Yang H."/>
            <person name="Hasebe M."/>
            <person name="Li S."/>
            <person name="Pierce S.K."/>
            <person name="Wang J."/>
        </authorList>
    </citation>
    <scope>NUCLEOTIDE SEQUENCE [LARGE SCALE GENOMIC DNA]</scope>
    <source>
        <strain evidence="3">EC2010</strain>
        <tissue evidence="3">Whole organism of an adult</tissue>
    </source>
</reference>
<feature type="transmembrane region" description="Helical" evidence="2">
    <location>
        <begin position="20"/>
        <end position="40"/>
    </location>
</feature>
<dbReference type="AlphaFoldDB" id="A0A3S1HKF1"/>
<feature type="region of interest" description="Disordered" evidence="1">
    <location>
        <begin position="184"/>
        <end position="216"/>
    </location>
</feature>
<accession>A0A3S1HKF1</accession>
<name>A0A3S1HKF1_ELYCH</name>
<feature type="transmembrane region" description="Helical" evidence="2">
    <location>
        <begin position="94"/>
        <end position="114"/>
    </location>
</feature>
<comment type="caution">
    <text evidence="3">The sequence shown here is derived from an EMBL/GenBank/DDBJ whole genome shotgun (WGS) entry which is preliminary data.</text>
</comment>
<evidence type="ECO:0000256" key="2">
    <source>
        <dbReference type="SAM" id="Phobius"/>
    </source>
</evidence>